<dbReference type="Gene3D" id="1.10.630.10">
    <property type="entry name" value="Cytochrome P450"/>
    <property type="match status" value="1"/>
</dbReference>
<keyword evidence="3" id="KW-0472">Membrane</keyword>
<evidence type="ECO:0000313" key="5">
    <source>
        <dbReference type="Proteomes" id="UP001630127"/>
    </source>
</evidence>
<comment type="caution">
    <text evidence="4">The sequence shown here is derived from an EMBL/GenBank/DDBJ whole genome shotgun (WGS) entry which is preliminary data.</text>
</comment>
<dbReference type="GO" id="GO:0046872">
    <property type="term" value="F:metal ion binding"/>
    <property type="evidence" value="ECO:0007669"/>
    <property type="project" value="UniProtKB-KW"/>
</dbReference>
<evidence type="ECO:0000256" key="1">
    <source>
        <dbReference type="ARBA" id="ARBA00022723"/>
    </source>
</evidence>
<sequence length="285" mass="32655">MSRIINKMEIRMEMLLALVLGALPLMGLILWFWYDIWYAIPLKLRCKADGTKLPPGYMGFPFLGEMLTFLLYFKYLRRPDDFINSKKHKYGDAGMFRTHLFGSPSIIAYSPSLNKLVLQSENLFGQKWPSIELLGYDSIIGAEGEEHVRMKRFVVGAINQPDALNRVALLVQPRVISALHSWAEKGRIVGYDEAKKLTFANIGKYFAGLEPGPELNNLSKLFTEFLKGVRAYPLKFPGTAYYRAIQVVQQFQVLVEQDLLDHYQQFVEFQGLVVQHVLDLGECHE</sequence>
<accession>A0ABD3AF52</accession>
<keyword evidence="3" id="KW-0812">Transmembrane</keyword>
<protein>
    <recommendedName>
        <fullName evidence="6">Cytochrome P450</fullName>
    </recommendedName>
</protein>
<keyword evidence="3" id="KW-1133">Transmembrane helix</keyword>
<feature type="transmembrane region" description="Helical" evidence="3">
    <location>
        <begin position="12"/>
        <end position="34"/>
    </location>
</feature>
<evidence type="ECO:0000256" key="2">
    <source>
        <dbReference type="ARBA" id="ARBA00023004"/>
    </source>
</evidence>
<evidence type="ECO:0008006" key="6">
    <source>
        <dbReference type="Google" id="ProtNLM"/>
    </source>
</evidence>
<gene>
    <name evidence="4" type="ORF">ACH5RR_007640</name>
</gene>
<dbReference type="PANTHER" id="PTHR24286:SF12">
    <property type="entry name" value="CYTOCHROME P450 FAMILY PROTEIN, EXPRESSED"/>
    <property type="match status" value="1"/>
</dbReference>
<dbReference type="InterPro" id="IPR036396">
    <property type="entry name" value="Cyt_P450_sf"/>
</dbReference>
<dbReference type="AlphaFoldDB" id="A0ABD3AF52"/>
<feature type="transmembrane region" description="Helical" evidence="3">
    <location>
        <begin position="54"/>
        <end position="73"/>
    </location>
</feature>
<name>A0ABD3AF52_9GENT</name>
<keyword evidence="1" id="KW-0479">Metal-binding</keyword>
<proteinExistence type="predicted"/>
<evidence type="ECO:0000313" key="4">
    <source>
        <dbReference type="EMBL" id="KAL3528318.1"/>
    </source>
</evidence>
<dbReference type="EMBL" id="JBJUIK010000004">
    <property type="protein sequence ID" value="KAL3528318.1"/>
    <property type="molecule type" value="Genomic_DNA"/>
</dbReference>
<dbReference type="Proteomes" id="UP001630127">
    <property type="component" value="Unassembled WGS sequence"/>
</dbReference>
<reference evidence="4 5" key="1">
    <citation type="submission" date="2024-11" db="EMBL/GenBank/DDBJ databases">
        <title>A near-complete genome assembly of Cinchona calisaya.</title>
        <authorList>
            <person name="Lian D.C."/>
            <person name="Zhao X.W."/>
            <person name="Wei L."/>
        </authorList>
    </citation>
    <scope>NUCLEOTIDE SEQUENCE [LARGE SCALE GENOMIC DNA]</scope>
    <source>
        <tissue evidence="4">Nenye</tissue>
    </source>
</reference>
<dbReference type="PANTHER" id="PTHR24286">
    <property type="entry name" value="CYTOCHROME P450 26"/>
    <property type="match status" value="1"/>
</dbReference>
<dbReference type="SUPFAM" id="SSF48264">
    <property type="entry name" value="Cytochrome P450"/>
    <property type="match status" value="1"/>
</dbReference>
<keyword evidence="5" id="KW-1185">Reference proteome</keyword>
<evidence type="ECO:0000256" key="3">
    <source>
        <dbReference type="SAM" id="Phobius"/>
    </source>
</evidence>
<organism evidence="4 5">
    <name type="scientific">Cinchona calisaya</name>
    <dbReference type="NCBI Taxonomy" id="153742"/>
    <lineage>
        <taxon>Eukaryota</taxon>
        <taxon>Viridiplantae</taxon>
        <taxon>Streptophyta</taxon>
        <taxon>Embryophyta</taxon>
        <taxon>Tracheophyta</taxon>
        <taxon>Spermatophyta</taxon>
        <taxon>Magnoliopsida</taxon>
        <taxon>eudicotyledons</taxon>
        <taxon>Gunneridae</taxon>
        <taxon>Pentapetalae</taxon>
        <taxon>asterids</taxon>
        <taxon>lamiids</taxon>
        <taxon>Gentianales</taxon>
        <taxon>Rubiaceae</taxon>
        <taxon>Cinchonoideae</taxon>
        <taxon>Cinchoneae</taxon>
        <taxon>Cinchona</taxon>
    </lineage>
</organism>
<keyword evidence="2" id="KW-0408">Iron</keyword>